<sequence length="270" mass="29383">MSEQTVPLQYTTGRSRAGIEQALVAAGKKLDELQAADLAMLEDYHTGGRLATMQLADLAGIVADSKVLDAGAGIGGTARYVASRFGCHVTAVDLSAEYCEITRWLDQLVDLDDRIDVRQGDVTALPVADSSFDVVFSQHVQMNVAAKDRLYREARRVLRPGGRLAVWDICTGDRGELDYPLPWADVPEHTHLITPPALRATIEAAGLTVERWSDLTEQVAAMMRMIQSQPPGPLGLHAFVPNFRERLDNLVDALSDGRLRAIQAVGLVSP</sequence>
<dbReference type="SUPFAM" id="SSF53335">
    <property type="entry name" value="S-adenosyl-L-methionine-dependent methyltransferases"/>
    <property type="match status" value="1"/>
</dbReference>
<organism evidence="3 4">
    <name type="scientific">Kribbella speibonae</name>
    <dbReference type="NCBI Taxonomy" id="1572660"/>
    <lineage>
        <taxon>Bacteria</taxon>
        <taxon>Bacillati</taxon>
        <taxon>Actinomycetota</taxon>
        <taxon>Actinomycetes</taxon>
        <taxon>Propionibacteriales</taxon>
        <taxon>Kribbellaceae</taxon>
        <taxon>Kribbella</taxon>
    </lineage>
</organism>
<dbReference type="EMBL" id="SJKC01000003">
    <property type="protein sequence ID" value="TCC35379.1"/>
    <property type="molecule type" value="Genomic_DNA"/>
</dbReference>
<dbReference type="GO" id="GO:0008757">
    <property type="term" value="F:S-adenosylmethionine-dependent methyltransferase activity"/>
    <property type="evidence" value="ECO:0007669"/>
    <property type="project" value="InterPro"/>
</dbReference>
<evidence type="ECO:0000256" key="1">
    <source>
        <dbReference type="ARBA" id="ARBA00022679"/>
    </source>
</evidence>
<evidence type="ECO:0000313" key="3">
    <source>
        <dbReference type="EMBL" id="TCC35379.1"/>
    </source>
</evidence>
<accession>A0A4R0IQQ5</accession>
<feature type="domain" description="Methyltransferase type 11" evidence="2">
    <location>
        <begin position="68"/>
        <end position="165"/>
    </location>
</feature>
<dbReference type="RefSeq" id="WP_131497560.1">
    <property type="nucleotide sequence ID" value="NZ_SJKC01000003.1"/>
</dbReference>
<dbReference type="Gene3D" id="3.40.50.150">
    <property type="entry name" value="Vaccinia Virus protein VP39"/>
    <property type="match status" value="1"/>
</dbReference>
<protein>
    <submittedName>
        <fullName evidence="3">Class I SAM-dependent methyltransferase</fullName>
    </submittedName>
</protein>
<dbReference type="CDD" id="cd02440">
    <property type="entry name" value="AdoMet_MTases"/>
    <property type="match status" value="1"/>
</dbReference>
<comment type="caution">
    <text evidence="3">The sequence shown here is derived from an EMBL/GenBank/DDBJ whole genome shotgun (WGS) entry which is preliminary data.</text>
</comment>
<dbReference type="Proteomes" id="UP000294225">
    <property type="component" value="Unassembled WGS sequence"/>
</dbReference>
<gene>
    <name evidence="3" type="ORF">E0H92_21720</name>
</gene>
<evidence type="ECO:0000313" key="4">
    <source>
        <dbReference type="Proteomes" id="UP000294225"/>
    </source>
</evidence>
<dbReference type="AlphaFoldDB" id="A0A4R0IQQ5"/>
<dbReference type="GO" id="GO:0032259">
    <property type="term" value="P:methylation"/>
    <property type="evidence" value="ECO:0007669"/>
    <property type="project" value="UniProtKB-KW"/>
</dbReference>
<evidence type="ECO:0000259" key="2">
    <source>
        <dbReference type="Pfam" id="PF08241"/>
    </source>
</evidence>
<dbReference type="InterPro" id="IPR050447">
    <property type="entry name" value="Erg6_SMT_methyltransf"/>
</dbReference>
<dbReference type="PANTHER" id="PTHR44068">
    <property type="entry name" value="ZGC:194242"/>
    <property type="match status" value="1"/>
</dbReference>
<dbReference type="InterPro" id="IPR029063">
    <property type="entry name" value="SAM-dependent_MTases_sf"/>
</dbReference>
<reference evidence="3 4" key="1">
    <citation type="submission" date="2019-02" db="EMBL/GenBank/DDBJ databases">
        <title>Kribbella capetownensis sp. nov. and Kribbella speibonae sp. nov., isolated from soil.</title>
        <authorList>
            <person name="Curtis S.M."/>
            <person name="Norton I."/>
            <person name="Everest G.J."/>
            <person name="Meyers P.R."/>
        </authorList>
    </citation>
    <scope>NUCLEOTIDE SEQUENCE [LARGE SCALE GENOMIC DNA]</scope>
    <source>
        <strain evidence="3 4">YM55</strain>
    </source>
</reference>
<dbReference type="InterPro" id="IPR013216">
    <property type="entry name" value="Methyltransf_11"/>
</dbReference>
<proteinExistence type="predicted"/>
<keyword evidence="3" id="KW-0489">Methyltransferase</keyword>
<dbReference type="Pfam" id="PF08241">
    <property type="entry name" value="Methyltransf_11"/>
    <property type="match status" value="1"/>
</dbReference>
<name>A0A4R0IQQ5_9ACTN</name>
<keyword evidence="1 3" id="KW-0808">Transferase</keyword>
<dbReference type="PANTHER" id="PTHR44068:SF11">
    <property type="entry name" value="GERANYL DIPHOSPHATE 2-C-METHYLTRANSFERASE"/>
    <property type="match status" value="1"/>
</dbReference>